<evidence type="ECO:0000313" key="1">
    <source>
        <dbReference type="EMBL" id="KAK3198858.1"/>
    </source>
</evidence>
<proteinExistence type="predicted"/>
<dbReference type="Proteomes" id="UP001281410">
    <property type="component" value="Unassembled WGS sequence"/>
</dbReference>
<organism evidence="1 2">
    <name type="scientific">Dipteronia sinensis</name>
    <dbReference type="NCBI Taxonomy" id="43782"/>
    <lineage>
        <taxon>Eukaryota</taxon>
        <taxon>Viridiplantae</taxon>
        <taxon>Streptophyta</taxon>
        <taxon>Embryophyta</taxon>
        <taxon>Tracheophyta</taxon>
        <taxon>Spermatophyta</taxon>
        <taxon>Magnoliopsida</taxon>
        <taxon>eudicotyledons</taxon>
        <taxon>Gunneridae</taxon>
        <taxon>Pentapetalae</taxon>
        <taxon>rosids</taxon>
        <taxon>malvids</taxon>
        <taxon>Sapindales</taxon>
        <taxon>Sapindaceae</taxon>
        <taxon>Hippocastanoideae</taxon>
        <taxon>Acereae</taxon>
        <taxon>Dipteronia</taxon>
    </lineage>
</organism>
<dbReference type="AlphaFoldDB" id="A0AAE0A1G0"/>
<dbReference type="EMBL" id="JANJYJ010000007">
    <property type="protein sequence ID" value="KAK3198858.1"/>
    <property type="molecule type" value="Genomic_DNA"/>
</dbReference>
<protein>
    <submittedName>
        <fullName evidence="1">Uncharacterized protein</fullName>
    </submittedName>
</protein>
<reference evidence="1" key="1">
    <citation type="journal article" date="2023" name="Plant J.">
        <title>Genome sequences and population genomics provide insights into the demographic history, inbreeding, and mutation load of two 'living fossil' tree species of Dipteronia.</title>
        <authorList>
            <person name="Feng Y."/>
            <person name="Comes H.P."/>
            <person name="Chen J."/>
            <person name="Zhu S."/>
            <person name="Lu R."/>
            <person name="Zhang X."/>
            <person name="Li P."/>
            <person name="Qiu J."/>
            <person name="Olsen K.M."/>
            <person name="Qiu Y."/>
        </authorList>
    </citation>
    <scope>NUCLEOTIDE SEQUENCE</scope>
    <source>
        <strain evidence="1">NBL</strain>
    </source>
</reference>
<comment type="caution">
    <text evidence="1">The sequence shown here is derived from an EMBL/GenBank/DDBJ whole genome shotgun (WGS) entry which is preliminary data.</text>
</comment>
<keyword evidence="2" id="KW-1185">Reference proteome</keyword>
<sequence length="80" mass="9171">MLTSSDHIMSRDYGKYKRIRCNSRCPDVSKRLSINFSSRGSEDVNEKGTSFEPLIRNGFEDIFSGKDRSRNEDNNGTLFS</sequence>
<gene>
    <name evidence="1" type="ORF">Dsin_022273</name>
</gene>
<evidence type="ECO:0000313" key="2">
    <source>
        <dbReference type="Proteomes" id="UP001281410"/>
    </source>
</evidence>
<accession>A0AAE0A1G0</accession>
<name>A0AAE0A1G0_9ROSI</name>